<dbReference type="Pfam" id="PF24859">
    <property type="entry name" value="FdhE_central"/>
    <property type="match status" value="1"/>
</dbReference>
<evidence type="ECO:0000256" key="4">
    <source>
        <dbReference type="HAMAP-Rule" id="MF_00611"/>
    </source>
</evidence>
<organism evidence="8 9">
    <name type="scientific">Stutzerimonas stutzeri</name>
    <name type="common">Pseudomonas stutzeri</name>
    <dbReference type="NCBI Taxonomy" id="316"/>
    <lineage>
        <taxon>Bacteria</taxon>
        <taxon>Pseudomonadati</taxon>
        <taxon>Pseudomonadota</taxon>
        <taxon>Gammaproteobacteria</taxon>
        <taxon>Pseudomonadales</taxon>
        <taxon>Pseudomonadaceae</taxon>
        <taxon>Stutzerimonas</taxon>
    </lineage>
</organism>
<accession>A0A023WYC0</accession>
<dbReference type="PANTHER" id="PTHR37689:SF1">
    <property type="entry name" value="PROTEIN FDHE"/>
    <property type="match status" value="1"/>
</dbReference>
<dbReference type="SUPFAM" id="SSF144020">
    <property type="entry name" value="FdhE-like"/>
    <property type="match status" value="1"/>
</dbReference>
<dbReference type="InterPro" id="IPR056796">
    <property type="entry name" value="FdhE_C"/>
</dbReference>
<evidence type="ECO:0000259" key="6">
    <source>
        <dbReference type="Pfam" id="PF24859"/>
    </source>
</evidence>
<dbReference type="HAMAP" id="MF_00611">
    <property type="entry name" value="FdeH"/>
    <property type="match status" value="1"/>
</dbReference>
<dbReference type="InterPro" id="IPR056774">
    <property type="entry name" value="FdhE_N"/>
</dbReference>
<protein>
    <recommendedName>
        <fullName evidence="4">Protein FdhE homolog</fullName>
    </recommendedName>
</protein>
<evidence type="ECO:0000313" key="8">
    <source>
        <dbReference type="EMBL" id="AHY44814.1"/>
    </source>
</evidence>
<sequence length="305" mass="33601">MAGTILEPGQIEAAASKPPFTNLPPRDLFALRSERFSKLAEGHPFADYLRLLAAVCQAQQQVLDNPPAMPPLNEHRTRESLKHNLPPLAADTLVRDDAWLTMLDAWLDAFVVPENPAVVAAIRQLREAESGQRKAWAVALVSGQYDSLPPALVPFLGAALQLAWSHWLLQLDLSDLREREDQALCPCCGAPPMAGIIRHRGQLNGLRYLVCSLCACEWHYVRVKCSHCRSTKKLDYLHFEGSPQGVKAEVCPECNSYLKQLYLDLAPDGESLSADLATLDLDMLLAEQGFQRHAPNLLLAPGGDA</sequence>
<gene>
    <name evidence="4" type="primary">fdhE</name>
    <name evidence="8" type="ORF">UIB01_20980</name>
</gene>
<evidence type="ECO:0000256" key="2">
    <source>
        <dbReference type="ARBA" id="ARBA00022490"/>
    </source>
</evidence>
<comment type="subcellular location">
    <subcellularLocation>
        <location evidence="1 4">Cytoplasm</location>
    </subcellularLocation>
</comment>
<dbReference type="KEGG" id="pstu:UIB01_20980"/>
<evidence type="ECO:0000259" key="5">
    <source>
        <dbReference type="Pfam" id="PF04216"/>
    </source>
</evidence>
<dbReference type="EMBL" id="CP007509">
    <property type="protein sequence ID" value="AHY44814.1"/>
    <property type="molecule type" value="Genomic_DNA"/>
</dbReference>
<feature type="domain" description="FdhE N-terminal" evidence="5">
    <location>
        <begin position="18"/>
        <end position="178"/>
    </location>
</feature>
<evidence type="ECO:0000259" key="7">
    <source>
        <dbReference type="Pfam" id="PF24860"/>
    </source>
</evidence>
<dbReference type="CDD" id="cd16341">
    <property type="entry name" value="FdhE"/>
    <property type="match status" value="1"/>
</dbReference>
<dbReference type="Pfam" id="PF24860">
    <property type="entry name" value="FdhE_C"/>
    <property type="match status" value="1"/>
</dbReference>
<comment type="similarity">
    <text evidence="3 4">Belongs to the FdhE family.</text>
</comment>
<evidence type="ECO:0000256" key="3">
    <source>
        <dbReference type="ARBA" id="ARBA00061033"/>
    </source>
</evidence>
<name>A0A023WYC0_STUST</name>
<dbReference type="PATRIC" id="fig|316.97.peg.4199"/>
<feature type="domain" description="FdhE central" evidence="6">
    <location>
        <begin position="184"/>
        <end position="222"/>
    </location>
</feature>
<evidence type="ECO:0000256" key="1">
    <source>
        <dbReference type="ARBA" id="ARBA00004496"/>
    </source>
</evidence>
<dbReference type="GO" id="GO:0008199">
    <property type="term" value="F:ferric iron binding"/>
    <property type="evidence" value="ECO:0007669"/>
    <property type="project" value="TreeGrafter"/>
</dbReference>
<dbReference type="Proteomes" id="UP000025238">
    <property type="component" value="Chromosome"/>
</dbReference>
<dbReference type="Pfam" id="PF04216">
    <property type="entry name" value="FdhE_N"/>
    <property type="match status" value="1"/>
</dbReference>
<dbReference type="InterPro" id="IPR006452">
    <property type="entry name" value="Formate_DH_accessory"/>
</dbReference>
<feature type="domain" description="FdhE C-terminal" evidence="7">
    <location>
        <begin position="223"/>
        <end position="299"/>
    </location>
</feature>
<dbReference type="PIRSF" id="PIRSF018296">
    <property type="entry name" value="Format_dh_formtn"/>
    <property type="match status" value="1"/>
</dbReference>
<dbReference type="FunFam" id="3.90.1670.10:FF:000001">
    <property type="entry name" value="Protein FdhE"/>
    <property type="match status" value="1"/>
</dbReference>
<evidence type="ECO:0000313" key="9">
    <source>
        <dbReference type="Proteomes" id="UP000025238"/>
    </source>
</evidence>
<reference evidence="8 9" key="1">
    <citation type="submission" date="2014-03" db="EMBL/GenBank/DDBJ databases">
        <title>Complete genome sequence of Pseudomonas stutzeri 19SMN4.</title>
        <authorList>
            <person name="Brunet-Galmes I."/>
            <person name="Nogales B."/>
            <person name="Busquets A."/>
            <person name="Pena A."/>
            <person name="Gomila M."/>
            <person name="Garcia-Valdes E."/>
            <person name="Lalucat J."/>
            <person name="Bennasar A."/>
            <person name="Bosch R."/>
        </authorList>
    </citation>
    <scope>NUCLEOTIDE SEQUENCE [LARGE SCALE GENOMIC DNA]</scope>
    <source>
        <strain evidence="8 9">19SMN4</strain>
    </source>
</reference>
<dbReference type="InterPro" id="IPR056797">
    <property type="entry name" value="FdhE_central"/>
</dbReference>
<keyword evidence="2 4" id="KW-0963">Cytoplasm</keyword>
<dbReference type="PANTHER" id="PTHR37689">
    <property type="entry name" value="PROTEIN FDHE"/>
    <property type="match status" value="1"/>
</dbReference>
<dbReference type="OrthoDB" id="9794151at2"/>
<dbReference type="InterPro" id="IPR024064">
    <property type="entry name" value="FdhE-like_sf"/>
</dbReference>
<comment type="function">
    <text evidence="4">Necessary for formate dehydrogenase activity.</text>
</comment>
<dbReference type="GO" id="GO:0051604">
    <property type="term" value="P:protein maturation"/>
    <property type="evidence" value="ECO:0007669"/>
    <property type="project" value="TreeGrafter"/>
</dbReference>
<dbReference type="Gene3D" id="3.90.1670.10">
    <property type="entry name" value="FdhE-like domain"/>
    <property type="match status" value="1"/>
</dbReference>
<dbReference type="GO" id="GO:0005829">
    <property type="term" value="C:cytosol"/>
    <property type="evidence" value="ECO:0007669"/>
    <property type="project" value="TreeGrafter"/>
</dbReference>
<proteinExistence type="inferred from homology"/>
<dbReference type="AlphaFoldDB" id="A0A023WYC0"/>
<dbReference type="NCBIfam" id="TIGR01562">
    <property type="entry name" value="FdhE"/>
    <property type="match status" value="1"/>
</dbReference>